<keyword evidence="2 5" id="KW-0547">Nucleotide-binding</keyword>
<evidence type="ECO:0000256" key="1">
    <source>
        <dbReference type="ARBA" id="ARBA00022679"/>
    </source>
</evidence>
<dbReference type="PROSITE" id="PS00108">
    <property type="entry name" value="PROTEIN_KINASE_ST"/>
    <property type="match status" value="1"/>
</dbReference>
<dbReference type="PROSITE" id="PS50011">
    <property type="entry name" value="PROTEIN_KINASE_DOM"/>
    <property type="match status" value="1"/>
</dbReference>
<evidence type="ECO:0000256" key="7">
    <source>
        <dbReference type="SAM" id="MobiDB-lite"/>
    </source>
</evidence>
<dbReference type="EMBL" id="OX459122">
    <property type="protein sequence ID" value="CAI9106499.1"/>
    <property type="molecule type" value="Genomic_DNA"/>
</dbReference>
<keyword evidence="10" id="KW-1185">Reference proteome</keyword>
<feature type="region of interest" description="Disordered" evidence="7">
    <location>
        <begin position="327"/>
        <end position="346"/>
    </location>
</feature>
<reference evidence="9" key="1">
    <citation type="submission" date="2023-03" db="EMBL/GenBank/DDBJ databases">
        <authorList>
            <person name="Julca I."/>
        </authorList>
    </citation>
    <scope>NUCLEOTIDE SEQUENCE</scope>
</reference>
<comment type="similarity">
    <text evidence="6">Belongs to the protein kinase superfamily.</text>
</comment>
<evidence type="ECO:0000256" key="2">
    <source>
        <dbReference type="ARBA" id="ARBA00022741"/>
    </source>
</evidence>
<feature type="binding site" evidence="5">
    <location>
        <position position="37"/>
    </location>
    <ligand>
        <name>ATP</name>
        <dbReference type="ChEBI" id="CHEBI:30616"/>
    </ligand>
</feature>
<dbReference type="PANTHER" id="PTHR48011:SF86">
    <property type="entry name" value="MITOGEN-ACTIVATED PROTEIN KINASE 4-LIKE"/>
    <property type="match status" value="1"/>
</dbReference>
<keyword evidence="1" id="KW-0808">Transferase</keyword>
<gene>
    <name evidence="9" type="ORF">OLC1_LOCUS14985</name>
</gene>
<dbReference type="SUPFAM" id="SSF56112">
    <property type="entry name" value="Protein kinase-like (PK-like)"/>
    <property type="match status" value="1"/>
</dbReference>
<evidence type="ECO:0000256" key="3">
    <source>
        <dbReference type="ARBA" id="ARBA00022777"/>
    </source>
</evidence>
<sequence length="378" mass="42481">MESWQKIKKLGQGSFGLVFLATNKSSSSSSKRFVAVKSIDCSAQFAVASLREEARILGQLIGTPNVVQCYGEDFSIENGRKIYNLLLDYAPGGSLHDLICNTYSGGKTLPEPLVALYSSMLLKALAGIHSKGIVHCDLKPENVLIFPTLCGGRHINMLKLADFGSARRLSEEEQLVETDSGGTKTYTKTTLPYASPESVSSGVHGTGTDIWSFGCIVIEMITGQRAYNYRDNDDLVHQILHGCIFVPGRLSNMDGVDFLMRCFDRDPKYRWSALKLLNHPFIVNNLKMMSQIHGVDYSKIEDTNYSQKNPFGRLDWVTKQHLFSKGQQQQQPLVHHHHHQEEARRQKRLQFHQPYVRLPVQNSHQLPGPTALNHCLRV</sequence>
<name>A0AAV1DF60_OLDCO</name>
<proteinExistence type="inferred from homology"/>
<dbReference type="Pfam" id="PF00069">
    <property type="entry name" value="Pkinase"/>
    <property type="match status" value="1"/>
</dbReference>
<accession>A0AAV1DF60</accession>
<dbReference type="Proteomes" id="UP001161247">
    <property type="component" value="Chromosome 5"/>
</dbReference>
<dbReference type="InterPro" id="IPR011009">
    <property type="entry name" value="Kinase-like_dom_sf"/>
</dbReference>
<dbReference type="SMART" id="SM00220">
    <property type="entry name" value="S_TKc"/>
    <property type="match status" value="1"/>
</dbReference>
<dbReference type="Gene3D" id="1.10.510.10">
    <property type="entry name" value="Transferase(Phosphotransferase) domain 1"/>
    <property type="match status" value="1"/>
</dbReference>
<evidence type="ECO:0000259" key="8">
    <source>
        <dbReference type="PROSITE" id="PS50011"/>
    </source>
</evidence>
<protein>
    <submittedName>
        <fullName evidence="9">OLC1v1005674C1</fullName>
    </submittedName>
</protein>
<dbReference type="PANTHER" id="PTHR48011">
    <property type="entry name" value="CCR4-NOT TRANSCRIPTIONAL COMPLEX SUBUNIT CAF120-RELATED"/>
    <property type="match status" value="1"/>
</dbReference>
<organism evidence="9 10">
    <name type="scientific">Oldenlandia corymbosa var. corymbosa</name>
    <dbReference type="NCBI Taxonomy" id="529605"/>
    <lineage>
        <taxon>Eukaryota</taxon>
        <taxon>Viridiplantae</taxon>
        <taxon>Streptophyta</taxon>
        <taxon>Embryophyta</taxon>
        <taxon>Tracheophyta</taxon>
        <taxon>Spermatophyta</taxon>
        <taxon>Magnoliopsida</taxon>
        <taxon>eudicotyledons</taxon>
        <taxon>Gunneridae</taxon>
        <taxon>Pentapetalae</taxon>
        <taxon>asterids</taxon>
        <taxon>lamiids</taxon>
        <taxon>Gentianales</taxon>
        <taxon>Rubiaceae</taxon>
        <taxon>Rubioideae</taxon>
        <taxon>Spermacoceae</taxon>
        <taxon>Hedyotis-Oldenlandia complex</taxon>
        <taxon>Oldenlandia</taxon>
    </lineage>
</organism>
<dbReference type="GO" id="GO:0005524">
    <property type="term" value="F:ATP binding"/>
    <property type="evidence" value="ECO:0007669"/>
    <property type="project" value="UniProtKB-UniRule"/>
</dbReference>
<evidence type="ECO:0000313" key="10">
    <source>
        <dbReference type="Proteomes" id="UP001161247"/>
    </source>
</evidence>
<dbReference type="InterPro" id="IPR017441">
    <property type="entry name" value="Protein_kinase_ATP_BS"/>
</dbReference>
<evidence type="ECO:0000256" key="6">
    <source>
        <dbReference type="RuleBase" id="RU000304"/>
    </source>
</evidence>
<keyword evidence="6" id="KW-0723">Serine/threonine-protein kinase</keyword>
<dbReference type="GO" id="GO:0004674">
    <property type="term" value="F:protein serine/threonine kinase activity"/>
    <property type="evidence" value="ECO:0007669"/>
    <property type="project" value="UniProtKB-KW"/>
</dbReference>
<dbReference type="AlphaFoldDB" id="A0AAV1DF60"/>
<dbReference type="InterPro" id="IPR052751">
    <property type="entry name" value="Plant_MAPKKK"/>
</dbReference>
<dbReference type="InterPro" id="IPR000719">
    <property type="entry name" value="Prot_kinase_dom"/>
</dbReference>
<keyword evidence="4 5" id="KW-0067">ATP-binding</keyword>
<keyword evidence="3" id="KW-0418">Kinase</keyword>
<evidence type="ECO:0000256" key="4">
    <source>
        <dbReference type="ARBA" id="ARBA00022840"/>
    </source>
</evidence>
<evidence type="ECO:0000256" key="5">
    <source>
        <dbReference type="PROSITE-ProRule" id="PRU10141"/>
    </source>
</evidence>
<dbReference type="PROSITE" id="PS00107">
    <property type="entry name" value="PROTEIN_KINASE_ATP"/>
    <property type="match status" value="1"/>
</dbReference>
<dbReference type="GO" id="GO:0007165">
    <property type="term" value="P:signal transduction"/>
    <property type="evidence" value="ECO:0007669"/>
    <property type="project" value="TreeGrafter"/>
</dbReference>
<dbReference type="InterPro" id="IPR008271">
    <property type="entry name" value="Ser/Thr_kinase_AS"/>
</dbReference>
<evidence type="ECO:0000313" key="9">
    <source>
        <dbReference type="EMBL" id="CAI9106499.1"/>
    </source>
</evidence>
<feature type="domain" description="Protein kinase" evidence="8">
    <location>
        <begin position="4"/>
        <end position="282"/>
    </location>
</feature>